<organism evidence="2">
    <name type="scientific">Loa loa</name>
    <name type="common">Eye worm</name>
    <name type="synonym">Filaria loa</name>
    <dbReference type="NCBI Taxonomy" id="7209"/>
    <lineage>
        <taxon>Eukaryota</taxon>
        <taxon>Metazoa</taxon>
        <taxon>Ecdysozoa</taxon>
        <taxon>Nematoda</taxon>
        <taxon>Chromadorea</taxon>
        <taxon>Rhabditida</taxon>
        <taxon>Spirurina</taxon>
        <taxon>Spiruromorpha</taxon>
        <taxon>Filarioidea</taxon>
        <taxon>Onchocercidae</taxon>
        <taxon>Loa</taxon>
    </lineage>
</organism>
<protein>
    <submittedName>
        <fullName evidence="2">Uncharacterized protein</fullName>
    </submittedName>
</protein>
<name>A0A1S0U4M9_LOALO</name>
<evidence type="ECO:0000313" key="2">
    <source>
        <dbReference type="EMBL" id="EFO24324.1"/>
    </source>
</evidence>
<accession>A0A1S0U4M9</accession>
<evidence type="ECO:0000256" key="1">
    <source>
        <dbReference type="SAM" id="MobiDB-lite"/>
    </source>
</evidence>
<dbReference type="GeneID" id="9941556"/>
<feature type="compositionally biased region" description="Acidic residues" evidence="1">
    <location>
        <begin position="23"/>
        <end position="37"/>
    </location>
</feature>
<reference evidence="2" key="1">
    <citation type="submission" date="2012-04" db="EMBL/GenBank/DDBJ databases">
        <title>The Genome Sequence of Loa loa.</title>
        <authorList>
            <consortium name="The Broad Institute Genome Sequencing Platform"/>
            <consortium name="Broad Institute Genome Sequencing Center for Infectious Disease"/>
            <person name="Nutman T.B."/>
            <person name="Fink D.L."/>
            <person name="Russ C."/>
            <person name="Young S."/>
            <person name="Zeng Q."/>
            <person name="Gargeya S."/>
            <person name="Alvarado L."/>
            <person name="Berlin A."/>
            <person name="Chapman S.B."/>
            <person name="Chen Z."/>
            <person name="Freedman E."/>
            <person name="Gellesch M."/>
            <person name="Goldberg J."/>
            <person name="Griggs A."/>
            <person name="Gujja S."/>
            <person name="Heilman E.R."/>
            <person name="Heiman D."/>
            <person name="Howarth C."/>
            <person name="Mehta T."/>
            <person name="Neiman D."/>
            <person name="Pearson M."/>
            <person name="Roberts A."/>
            <person name="Saif S."/>
            <person name="Shea T."/>
            <person name="Shenoy N."/>
            <person name="Sisk P."/>
            <person name="Stolte C."/>
            <person name="Sykes S."/>
            <person name="White J."/>
            <person name="Yandava C."/>
            <person name="Haas B."/>
            <person name="Henn M.R."/>
            <person name="Nusbaum C."/>
            <person name="Birren B."/>
        </authorList>
    </citation>
    <scope>NUCLEOTIDE SEQUENCE [LARGE SCALE GENOMIC DNA]</scope>
</reference>
<feature type="region of interest" description="Disordered" evidence="1">
    <location>
        <begin position="15"/>
        <end position="40"/>
    </location>
</feature>
<dbReference type="KEGG" id="loa:LOAG_04157"/>
<dbReference type="AlphaFoldDB" id="A0A1S0U4M9"/>
<dbReference type="EMBL" id="JH712074">
    <property type="protein sequence ID" value="EFO24324.1"/>
    <property type="molecule type" value="Genomic_DNA"/>
</dbReference>
<dbReference type="RefSeq" id="XP_003139742.1">
    <property type="nucleotide sequence ID" value="XM_003139694.1"/>
</dbReference>
<sequence>MYRDIFVERCAEPAARQHKVGTDIDDGEGEEEEEEEDVRDHTRCFCVVAQPN</sequence>
<proteinExistence type="predicted"/>
<dbReference type="InParanoid" id="A0A1S0U4M9"/>
<dbReference type="CTD" id="9941556"/>
<gene>
    <name evidence="2" type="ORF">LOAG_04157</name>
</gene>